<dbReference type="EMBL" id="JAFMYV010000012">
    <property type="protein sequence ID" value="MBO0939038.1"/>
    <property type="molecule type" value="Genomic_DNA"/>
</dbReference>
<dbReference type="Pfam" id="PF18864">
    <property type="entry name" value="AbiTii"/>
    <property type="match status" value="1"/>
</dbReference>
<organism evidence="2 3">
    <name type="scientific">Fibrella rubiginis</name>
    <dbReference type="NCBI Taxonomy" id="2817060"/>
    <lineage>
        <taxon>Bacteria</taxon>
        <taxon>Pseudomonadati</taxon>
        <taxon>Bacteroidota</taxon>
        <taxon>Cytophagia</taxon>
        <taxon>Cytophagales</taxon>
        <taxon>Spirosomataceae</taxon>
        <taxon>Fibrella</taxon>
    </lineage>
</organism>
<dbReference type="Proteomes" id="UP000664034">
    <property type="component" value="Unassembled WGS sequence"/>
</dbReference>
<comment type="caution">
    <text evidence="2">The sequence shown here is derived from an EMBL/GenBank/DDBJ whole genome shotgun (WGS) entry which is preliminary data.</text>
</comment>
<feature type="domain" description="AbiTii" evidence="1">
    <location>
        <begin position="2"/>
        <end position="192"/>
    </location>
</feature>
<name>A0A939K6N7_9BACT</name>
<accession>A0A939K6N7</accession>
<reference evidence="2" key="1">
    <citation type="submission" date="2021-03" db="EMBL/GenBank/DDBJ databases">
        <title>Fibrella sp. HMF5335 genome sequencing and assembly.</title>
        <authorList>
            <person name="Kang H."/>
            <person name="Kim H."/>
            <person name="Bae S."/>
            <person name="Joh K."/>
        </authorList>
    </citation>
    <scope>NUCLEOTIDE SEQUENCE</scope>
    <source>
        <strain evidence="2">HMF5335</strain>
    </source>
</reference>
<sequence length="295" mass="33572">MIKHLIEDLAYDKITLSQGLTRAKLIAGRTQASNLREWVNQELQGYKDDLHLPDYRVIPCQTYLVIRLPFGGQDVVPVYMGKDSLSKYYDTHQLYDSVNIIESLLSSLKDELVITLSLPANLTLPMAKPFEQDIQDRMGAVRSVIKKISRSQYERVVDLTKHKLLDTLLELYAQFPNLENDFNPTEENLNKVENIVNNHIWGNNNPITVAAGQNVVQKDITNNVGLTDYSKLEALGVEKAEVEELQTILTTHQGDKQVLKEKVMKWVMPVMTGAMARGLYEQAPKIMEFVTKLIE</sequence>
<keyword evidence="3" id="KW-1185">Reference proteome</keyword>
<dbReference type="AlphaFoldDB" id="A0A939K6N7"/>
<evidence type="ECO:0000313" key="2">
    <source>
        <dbReference type="EMBL" id="MBO0939038.1"/>
    </source>
</evidence>
<evidence type="ECO:0000313" key="3">
    <source>
        <dbReference type="Proteomes" id="UP000664034"/>
    </source>
</evidence>
<dbReference type="InterPro" id="IPR041304">
    <property type="entry name" value="AbiTii"/>
</dbReference>
<protein>
    <recommendedName>
        <fullName evidence="1">AbiTii domain-containing protein</fullName>
    </recommendedName>
</protein>
<proteinExistence type="predicted"/>
<dbReference type="RefSeq" id="WP_207366574.1">
    <property type="nucleotide sequence ID" value="NZ_JAFMYV010000012.1"/>
</dbReference>
<gene>
    <name evidence="2" type="ORF">J2I47_20965</name>
</gene>
<evidence type="ECO:0000259" key="1">
    <source>
        <dbReference type="Pfam" id="PF18864"/>
    </source>
</evidence>